<feature type="binding site" evidence="1">
    <location>
        <position position="166"/>
    </location>
    <ligand>
        <name>Zn(2+)</name>
        <dbReference type="ChEBI" id="CHEBI:29105"/>
    </ligand>
</feature>
<keyword evidence="4" id="KW-0418">Kinase</keyword>
<feature type="transmembrane region" description="Helical" evidence="2">
    <location>
        <begin position="77"/>
        <end position="95"/>
    </location>
</feature>
<dbReference type="AlphaFoldDB" id="A0A0V1EGV3"/>
<dbReference type="Gene3D" id="1.20.140.30">
    <property type="entry name" value="MOB kinase activator"/>
    <property type="match status" value="1"/>
</dbReference>
<proteinExistence type="predicted"/>
<keyword evidence="2" id="KW-0812">Transmembrane</keyword>
<dbReference type="SUPFAM" id="SSF101152">
    <property type="entry name" value="Mob1/phocein"/>
    <property type="match status" value="1"/>
</dbReference>
<dbReference type="EMBL" id="JYDR01000038">
    <property type="protein sequence ID" value="KRY73045.1"/>
    <property type="molecule type" value="Genomic_DNA"/>
</dbReference>
<dbReference type="InterPro" id="IPR036703">
    <property type="entry name" value="MOB_kinase_act_sf"/>
</dbReference>
<keyword evidence="2" id="KW-0472">Membrane</keyword>
<feature type="binding site" evidence="1">
    <location>
        <position position="247"/>
    </location>
    <ligand>
        <name>Zn(2+)</name>
        <dbReference type="ChEBI" id="CHEBI:29105"/>
    </ligand>
</feature>
<keyword evidence="1" id="KW-0479">Metal-binding</keyword>
<feature type="binding site" evidence="1">
    <location>
        <position position="171"/>
    </location>
    <ligand>
        <name>Zn(2+)</name>
        <dbReference type="ChEBI" id="CHEBI:29105"/>
    </ligand>
</feature>
<sequence length="302" mass="35432">MYTLFLMPMKSVLLLTTLDWVVQITYTEYFTEWTLIEIFVQCFLKCHLFSAEIGEKYSVTHCNTEDELFSVCCNFRVFFYFLQNVIVIILFSCSLRNKTHKQQKKATDDNKQQELVNKVSATIGSGNLRLAVVLPEGEDLNEWVAANICDFFNQISMLYGTITEFCTAERCAVMSAGPFEYVWTDCSNPKRSIKCSAPQYIDFLMTWIQDKLDDESVFPSKIGVPFPANFMEVARTIMKRLFRIYAHIYYQHFENVERLKEEAHLNTSFKHFILFVQEFNLIEDKDLQPLQEVIERLTSKER</sequence>
<organism evidence="4 5">
    <name type="scientific">Trichinella pseudospiralis</name>
    <name type="common">Parasitic roundworm</name>
    <dbReference type="NCBI Taxonomy" id="6337"/>
    <lineage>
        <taxon>Eukaryota</taxon>
        <taxon>Metazoa</taxon>
        <taxon>Ecdysozoa</taxon>
        <taxon>Nematoda</taxon>
        <taxon>Enoplea</taxon>
        <taxon>Dorylaimia</taxon>
        <taxon>Trichinellida</taxon>
        <taxon>Trichinellidae</taxon>
        <taxon>Trichinella</taxon>
    </lineage>
</organism>
<keyword evidence="1" id="KW-0862">Zinc</keyword>
<protein>
    <submittedName>
        <fullName evidence="4">MOB kinase activator 1B</fullName>
    </submittedName>
</protein>
<accession>A0A0V1EGV3</accession>
<keyword evidence="4" id="KW-0808">Transferase</keyword>
<feature type="signal peptide" evidence="3">
    <location>
        <begin position="1"/>
        <end position="27"/>
    </location>
</feature>
<keyword evidence="2" id="KW-1133">Transmembrane helix</keyword>
<feature type="binding site" evidence="1">
    <location>
        <position position="252"/>
    </location>
    <ligand>
        <name>Zn(2+)</name>
        <dbReference type="ChEBI" id="CHEBI:29105"/>
    </ligand>
</feature>
<feature type="chain" id="PRO_5006877321" evidence="3">
    <location>
        <begin position="28"/>
        <end position="302"/>
    </location>
</feature>
<comment type="caution">
    <text evidence="4">The sequence shown here is derived from an EMBL/GenBank/DDBJ whole genome shotgun (WGS) entry which is preliminary data.</text>
</comment>
<reference evidence="4 5" key="1">
    <citation type="submission" date="2015-01" db="EMBL/GenBank/DDBJ databases">
        <title>Evolution of Trichinella species and genotypes.</title>
        <authorList>
            <person name="Korhonen P.K."/>
            <person name="Edoardo P."/>
            <person name="Giuseppe L.R."/>
            <person name="Gasser R.B."/>
        </authorList>
    </citation>
    <scope>NUCLEOTIDE SEQUENCE [LARGE SCALE GENOMIC DNA]</scope>
    <source>
        <strain evidence="4">ISS13</strain>
    </source>
</reference>
<dbReference type="FunFam" id="1.20.140.30:FF:000001">
    <property type="entry name" value="MOB kinase activator 1A"/>
    <property type="match status" value="1"/>
</dbReference>
<dbReference type="SMART" id="SM01388">
    <property type="entry name" value="Mob1_phocein"/>
    <property type="match status" value="1"/>
</dbReference>
<evidence type="ECO:0000256" key="1">
    <source>
        <dbReference type="PIRSR" id="PIRSR605301-1"/>
    </source>
</evidence>
<name>A0A0V1EGV3_TRIPS</name>
<evidence type="ECO:0000313" key="4">
    <source>
        <dbReference type="EMBL" id="KRY73045.1"/>
    </source>
</evidence>
<dbReference type="Pfam" id="PF03637">
    <property type="entry name" value="Mob1_phocein"/>
    <property type="match status" value="1"/>
</dbReference>
<dbReference type="PANTHER" id="PTHR22599">
    <property type="entry name" value="MPS ONE BINDER KINASE ACTIVATOR-LIKE MOB"/>
    <property type="match status" value="1"/>
</dbReference>
<dbReference type="InterPro" id="IPR005301">
    <property type="entry name" value="MOB_kinase_act_fam"/>
</dbReference>
<evidence type="ECO:0000256" key="3">
    <source>
        <dbReference type="SAM" id="SignalP"/>
    </source>
</evidence>
<gene>
    <name evidence="4" type="primary">Mob1b</name>
    <name evidence="4" type="ORF">T4A_891</name>
</gene>
<dbReference type="GO" id="GO:0016301">
    <property type="term" value="F:kinase activity"/>
    <property type="evidence" value="ECO:0007669"/>
    <property type="project" value="UniProtKB-KW"/>
</dbReference>
<dbReference type="Proteomes" id="UP000054632">
    <property type="component" value="Unassembled WGS sequence"/>
</dbReference>
<evidence type="ECO:0000313" key="5">
    <source>
        <dbReference type="Proteomes" id="UP000054632"/>
    </source>
</evidence>
<keyword evidence="3" id="KW-0732">Signal</keyword>
<evidence type="ECO:0000256" key="2">
    <source>
        <dbReference type="SAM" id="Phobius"/>
    </source>
</evidence>